<dbReference type="Proteomes" id="UP000659124">
    <property type="component" value="Unassembled WGS sequence"/>
</dbReference>
<feature type="compositionally biased region" description="Low complexity" evidence="1">
    <location>
        <begin position="124"/>
        <end position="134"/>
    </location>
</feature>
<protein>
    <submittedName>
        <fullName evidence="2">Uncharacterized protein</fullName>
    </submittedName>
</protein>
<name>A0ABR7TWM4_9BACT</name>
<accession>A0ABR7TWM4</accession>
<organism evidence="2 3">
    <name type="scientific">Chitinophaga qingshengii</name>
    <dbReference type="NCBI Taxonomy" id="1569794"/>
    <lineage>
        <taxon>Bacteria</taxon>
        <taxon>Pseudomonadati</taxon>
        <taxon>Bacteroidota</taxon>
        <taxon>Chitinophagia</taxon>
        <taxon>Chitinophagales</taxon>
        <taxon>Chitinophagaceae</taxon>
        <taxon>Chitinophaga</taxon>
    </lineage>
</organism>
<dbReference type="RefSeq" id="WP_188091916.1">
    <property type="nucleotide sequence ID" value="NZ_JACVFC010000006.1"/>
</dbReference>
<sequence>MKAKSSNVFVKTAGTATVAAVTKTKIALHFRRHPDWTGYMNLANDNAEMEYGFDWLGDSDFDFEKAPNTQPAAHKTDSRYEFIEKHSYNPSLDISQTGSVETVNTDMCDIKEDVTFTLKNVPAGTPKTTTAPATSNTNDGHSSISTTSSTTTVRGTVNSAYLEEHKRIRGLNNIAGDVSNLKNEYQKGAALTVLGGNKYYPAYLNVRYNKTIKIIAGIRHLDNPVTTHFGDNNDEIHLVPKAGSENKFSIIPNKITKAELAAGPVEITITNITASLAADTAILAYHIDSDTPKDKNGNPVIVANANRVGELIVLANKKYYMAECMLIKVKRASTAATPTQPAVVHTDFTTGTNNFSTYDRTKIEKTLSRILAQANIATTITDKELLNYSGPDVTSNESSFTEKTLKAYLEQEVPVNVTGAARTTAINNLKNARTVYIFLHDYKMNASGNGLSILAFAPREPYPQPKRGYANAAMVFGNADAASLVHELVHSMGCDHTFISIEKDRVSFGGPNNATMNAVYFQQRSKDQFHIFQKGRTENLMDYSYGWMYDGNITTMAAINPSSSSSGGPYATYLWEQKHKCYKAAPSFYRNPNTLVGLFKWQWKVMRTDDELIVKTEPV</sequence>
<comment type="caution">
    <text evidence="2">The sequence shown here is derived from an EMBL/GenBank/DDBJ whole genome shotgun (WGS) entry which is preliminary data.</text>
</comment>
<keyword evidence="3" id="KW-1185">Reference proteome</keyword>
<evidence type="ECO:0000313" key="3">
    <source>
        <dbReference type="Proteomes" id="UP000659124"/>
    </source>
</evidence>
<proteinExistence type="predicted"/>
<gene>
    <name evidence="2" type="ORF">ICL07_30925</name>
</gene>
<evidence type="ECO:0000256" key="1">
    <source>
        <dbReference type="SAM" id="MobiDB-lite"/>
    </source>
</evidence>
<feature type="region of interest" description="Disordered" evidence="1">
    <location>
        <begin position="124"/>
        <end position="150"/>
    </location>
</feature>
<dbReference type="EMBL" id="JACVFC010000006">
    <property type="protein sequence ID" value="MBC9934832.1"/>
    <property type="molecule type" value="Genomic_DNA"/>
</dbReference>
<reference evidence="2 3" key="1">
    <citation type="submission" date="2020-09" db="EMBL/GenBank/DDBJ databases">
        <title>Genome sequences of type strains of Chitinophaga qingshengii and Chitinophaga varians.</title>
        <authorList>
            <person name="Kittiwongwattana C."/>
        </authorList>
    </citation>
    <scope>NUCLEOTIDE SEQUENCE [LARGE SCALE GENOMIC DNA]</scope>
    <source>
        <strain evidence="2 3">JCM 30026</strain>
    </source>
</reference>
<evidence type="ECO:0000313" key="2">
    <source>
        <dbReference type="EMBL" id="MBC9934832.1"/>
    </source>
</evidence>